<protein>
    <submittedName>
        <fullName evidence="1">Uncharacterized protein</fullName>
    </submittedName>
</protein>
<accession>A0A0K8PID7</accession>
<proteinExistence type="predicted"/>
<dbReference type="Pfam" id="PF19895">
    <property type="entry name" value="DUF6368"/>
    <property type="match status" value="1"/>
</dbReference>
<dbReference type="AlphaFoldDB" id="A0A0K8PID7"/>
<dbReference type="Proteomes" id="UP000053859">
    <property type="component" value="Unassembled WGS sequence"/>
</dbReference>
<reference evidence="1" key="1">
    <citation type="journal article" date="2015" name="Genome Announc.">
        <title>Draft Genome Sequence of Thiostrepton-Producing Streptomyces azureus ATCC 14921.</title>
        <authorList>
            <person name="Sakihara K."/>
            <person name="Maeda J."/>
            <person name="Tashiro K."/>
            <person name="Fujino Y."/>
            <person name="Kuhara S."/>
            <person name="Ohshima T."/>
            <person name="Ogata S."/>
            <person name="Doi K."/>
        </authorList>
    </citation>
    <scope>NUCLEOTIDE SEQUENCE [LARGE SCALE GENOMIC DNA]</scope>
    <source>
        <strain evidence="1">ATCC14921</strain>
    </source>
</reference>
<organism evidence="1 2">
    <name type="scientific">Streptomyces azureus</name>
    <dbReference type="NCBI Taxonomy" id="146537"/>
    <lineage>
        <taxon>Bacteria</taxon>
        <taxon>Bacillati</taxon>
        <taxon>Actinomycetota</taxon>
        <taxon>Actinomycetes</taxon>
        <taxon>Kitasatosporales</taxon>
        <taxon>Streptomycetaceae</taxon>
        <taxon>Streptomyces</taxon>
    </lineage>
</organism>
<evidence type="ECO:0000313" key="1">
    <source>
        <dbReference type="EMBL" id="GAP47646.1"/>
    </source>
</evidence>
<sequence>MDAKPHRHNLSQSQRTASGVAGKAELLDGQASVVAGLPGLLGIADDDWIAQGTADFLRAGVGHPAFRLVK</sequence>
<keyword evidence="2" id="KW-1185">Reference proteome</keyword>
<name>A0A0K8PID7_STRAJ</name>
<dbReference type="EMBL" id="DF968239">
    <property type="protein sequence ID" value="GAP47646.1"/>
    <property type="molecule type" value="Genomic_DNA"/>
</dbReference>
<gene>
    <name evidence="1" type="ORF">SAZU_2383</name>
</gene>
<dbReference type="PATRIC" id="fig|146537.3.peg.2518"/>
<dbReference type="InterPro" id="IPR045948">
    <property type="entry name" value="DUF6368"/>
</dbReference>
<evidence type="ECO:0000313" key="2">
    <source>
        <dbReference type="Proteomes" id="UP000053859"/>
    </source>
</evidence>